<dbReference type="InterPro" id="IPR043502">
    <property type="entry name" value="DNA/RNA_pol_sf"/>
</dbReference>
<dbReference type="Proteomes" id="UP000765509">
    <property type="component" value="Unassembled WGS sequence"/>
</dbReference>
<dbReference type="PANTHER" id="PTHR37984">
    <property type="entry name" value="PROTEIN CBG26694"/>
    <property type="match status" value="1"/>
</dbReference>
<organism evidence="3 4">
    <name type="scientific">Austropuccinia psidii MF-1</name>
    <dbReference type="NCBI Taxonomy" id="1389203"/>
    <lineage>
        <taxon>Eukaryota</taxon>
        <taxon>Fungi</taxon>
        <taxon>Dikarya</taxon>
        <taxon>Basidiomycota</taxon>
        <taxon>Pucciniomycotina</taxon>
        <taxon>Pucciniomycetes</taxon>
        <taxon>Pucciniales</taxon>
        <taxon>Sphaerophragmiaceae</taxon>
        <taxon>Austropuccinia</taxon>
    </lineage>
</organism>
<comment type="caution">
    <text evidence="3">The sequence shown here is derived from an EMBL/GenBank/DDBJ whole genome shotgun (WGS) entry which is preliminary data.</text>
</comment>
<proteinExistence type="predicted"/>
<gene>
    <name evidence="3" type="ORF">O181_033650</name>
</gene>
<feature type="domain" description="Reverse transcriptase/retrotransposon-derived protein RNase H-like" evidence="2">
    <location>
        <begin position="2"/>
        <end position="81"/>
    </location>
</feature>
<name>A0A9Q3D1L7_9BASI</name>
<dbReference type="AlphaFoldDB" id="A0A9Q3D1L7"/>
<evidence type="ECO:0000313" key="4">
    <source>
        <dbReference type="Proteomes" id="UP000765509"/>
    </source>
</evidence>
<dbReference type="SUPFAM" id="SSF56672">
    <property type="entry name" value="DNA/RNA polymerases"/>
    <property type="match status" value="1"/>
</dbReference>
<dbReference type="InterPro" id="IPR041577">
    <property type="entry name" value="RT_RNaseH_2"/>
</dbReference>
<dbReference type="OrthoDB" id="5920460at2759"/>
<sequence length="155" mass="17944">MTQERIEAYEEIRKAFTEAPLLLMPYWNIPFELYIDSFGDGLGAALHQVQIIDDKRKEGPVCYISRQTKLTEARYGATRWSAYVYSMKSLLNMKTPNKHRLRWKNGIQEYRGNITIVHKEGNIHNNADGLSRWALTNTSDNPDYVPLEAEPQIPT</sequence>
<dbReference type="EMBL" id="AVOT02012310">
    <property type="protein sequence ID" value="MBW0493935.1"/>
    <property type="molecule type" value="Genomic_DNA"/>
</dbReference>
<dbReference type="InterPro" id="IPR050951">
    <property type="entry name" value="Retrovirus_Pol_polyprotein"/>
</dbReference>
<keyword evidence="4" id="KW-1185">Reference proteome</keyword>
<keyword evidence="1" id="KW-0511">Multifunctional enzyme</keyword>
<dbReference type="Pfam" id="PF17919">
    <property type="entry name" value="RT_RNaseH_2"/>
    <property type="match status" value="1"/>
</dbReference>
<evidence type="ECO:0000259" key="2">
    <source>
        <dbReference type="Pfam" id="PF17919"/>
    </source>
</evidence>
<protein>
    <recommendedName>
        <fullName evidence="2">Reverse transcriptase/retrotransposon-derived protein RNase H-like domain-containing protein</fullName>
    </recommendedName>
</protein>
<dbReference type="GO" id="GO:0003824">
    <property type="term" value="F:catalytic activity"/>
    <property type="evidence" value="ECO:0007669"/>
    <property type="project" value="UniProtKB-KW"/>
</dbReference>
<accession>A0A9Q3D1L7</accession>
<evidence type="ECO:0000313" key="3">
    <source>
        <dbReference type="EMBL" id="MBW0493935.1"/>
    </source>
</evidence>
<evidence type="ECO:0000256" key="1">
    <source>
        <dbReference type="ARBA" id="ARBA00023268"/>
    </source>
</evidence>
<reference evidence="3" key="1">
    <citation type="submission" date="2021-03" db="EMBL/GenBank/DDBJ databases">
        <title>Draft genome sequence of rust myrtle Austropuccinia psidii MF-1, a brazilian biotype.</title>
        <authorList>
            <person name="Quecine M.C."/>
            <person name="Pachon D.M.R."/>
            <person name="Bonatelli M.L."/>
            <person name="Correr F.H."/>
            <person name="Franceschini L.M."/>
            <person name="Leite T.F."/>
            <person name="Margarido G.R.A."/>
            <person name="Almeida C.A."/>
            <person name="Ferrarezi J.A."/>
            <person name="Labate C.A."/>
        </authorList>
    </citation>
    <scope>NUCLEOTIDE SEQUENCE</scope>
    <source>
        <strain evidence="3">MF-1</strain>
    </source>
</reference>
<dbReference type="PANTHER" id="PTHR37984:SF5">
    <property type="entry name" value="PROTEIN NYNRIN-LIKE"/>
    <property type="match status" value="1"/>
</dbReference>